<organism evidence="1 2">
    <name type="scientific">Melastoma candidum</name>
    <dbReference type="NCBI Taxonomy" id="119954"/>
    <lineage>
        <taxon>Eukaryota</taxon>
        <taxon>Viridiplantae</taxon>
        <taxon>Streptophyta</taxon>
        <taxon>Embryophyta</taxon>
        <taxon>Tracheophyta</taxon>
        <taxon>Spermatophyta</taxon>
        <taxon>Magnoliopsida</taxon>
        <taxon>eudicotyledons</taxon>
        <taxon>Gunneridae</taxon>
        <taxon>Pentapetalae</taxon>
        <taxon>rosids</taxon>
        <taxon>malvids</taxon>
        <taxon>Myrtales</taxon>
        <taxon>Melastomataceae</taxon>
        <taxon>Melastomatoideae</taxon>
        <taxon>Melastomateae</taxon>
        <taxon>Melastoma</taxon>
    </lineage>
</organism>
<proteinExistence type="predicted"/>
<comment type="caution">
    <text evidence="1">The sequence shown here is derived from an EMBL/GenBank/DDBJ whole genome shotgun (WGS) entry which is preliminary data.</text>
</comment>
<accession>A0ACB9P4T2</accession>
<evidence type="ECO:0000313" key="1">
    <source>
        <dbReference type="EMBL" id="KAI4342789.1"/>
    </source>
</evidence>
<evidence type="ECO:0000313" key="2">
    <source>
        <dbReference type="Proteomes" id="UP001057402"/>
    </source>
</evidence>
<keyword evidence="2" id="KW-1185">Reference proteome</keyword>
<name>A0ACB9P4T2_9MYRT</name>
<dbReference type="EMBL" id="CM042886">
    <property type="protein sequence ID" value="KAI4342789.1"/>
    <property type="molecule type" value="Genomic_DNA"/>
</dbReference>
<dbReference type="Proteomes" id="UP001057402">
    <property type="component" value="Chromosome 7"/>
</dbReference>
<protein>
    <submittedName>
        <fullName evidence="1">Uncharacterized protein</fullName>
    </submittedName>
</protein>
<gene>
    <name evidence="1" type="ORF">MLD38_027370</name>
</gene>
<sequence length="132" mass="14967">MESKEGNKDPAAAVKSSESISLLQERFRQLQRLKEMRVEKDPLRFVNKVASHKVSGHPRLDFSSKYPISHERKLYPNRITSYSLPPLLTSLERNVAADELRLWHPGNARPASPPSLIDLVGSDHDVDTSLRL</sequence>
<reference evidence="2" key="1">
    <citation type="journal article" date="2023" name="Front. Plant Sci.">
        <title>Chromosomal-level genome assembly of Melastoma candidum provides insights into trichome evolution.</title>
        <authorList>
            <person name="Zhong Y."/>
            <person name="Wu W."/>
            <person name="Sun C."/>
            <person name="Zou P."/>
            <person name="Liu Y."/>
            <person name="Dai S."/>
            <person name="Zhou R."/>
        </authorList>
    </citation>
    <scope>NUCLEOTIDE SEQUENCE [LARGE SCALE GENOMIC DNA]</scope>
</reference>